<evidence type="ECO:0000259" key="5">
    <source>
        <dbReference type="PROSITE" id="PS50237"/>
    </source>
</evidence>
<feature type="active site" description="Glycyl thioester intermediate" evidence="3">
    <location>
        <position position="384"/>
    </location>
</feature>
<dbReference type="PANTHER" id="PTHR45670:SF1">
    <property type="entry name" value="E3 UBIQUITIN-PROTEIN LIGASE HECTD1"/>
    <property type="match status" value="1"/>
</dbReference>
<keyword evidence="1 4" id="KW-0808">Transferase</keyword>
<comment type="similarity">
    <text evidence="4">Belongs to the UPL family. K-HECT subfamily.</text>
</comment>
<dbReference type="PANTHER" id="PTHR45670">
    <property type="entry name" value="E3 UBIQUITIN-PROTEIN LIGASE TRIP12"/>
    <property type="match status" value="1"/>
</dbReference>
<comment type="function">
    <text evidence="4">E3 ubiquitin-protein ligase which accepts ubiquitin from an E2 ubiquitin-conjugating enzyme in the form of a thioester and then directly transfers the ubiquitin to targeted substrates.</text>
</comment>
<evidence type="ECO:0000313" key="7">
    <source>
        <dbReference type="Proteomes" id="UP000278807"/>
    </source>
</evidence>
<dbReference type="GO" id="GO:0016607">
    <property type="term" value="C:nuclear speck"/>
    <property type="evidence" value="ECO:0007669"/>
    <property type="project" value="TreeGrafter"/>
</dbReference>
<organism evidence="8">
    <name type="scientific">Rodentolepis nana</name>
    <name type="common">Dwarf tapeworm</name>
    <name type="synonym">Hymenolepis nana</name>
    <dbReference type="NCBI Taxonomy" id="102285"/>
    <lineage>
        <taxon>Eukaryota</taxon>
        <taxon>Metazoa</taxon>
        <taxon>Spiralia</taxon>
        <taxon>Lophotrochozoa</taxon>
        <taxon>Platyhelminthes</taxon>
        <taxon>Cestoda</taxon>
        <taxon>Eucestoda</taxon>
        <taxon>Cyclophyllidea</taxon>
        <taxon>Hymenolepididae</taxon>
        <taxon>Rodentolepis</taxon>
    </lineage>
</organism>
<accession>A0A0R3TBG6</accession>
<dbReference type="WBParaSite" id="HNAJ_0000440501-mRNA-1">
    <property type="protein sequence ID" value="HNAJ_0000440501-mRNA-1"/>
    <property type="gene ID" value="HNAJ_0000440501"/>
</dbReference>
<dbReference type="EC" id="2.3.2.26" evidence="4"/>
<dbReference type="Proteomes" id="UP000278807">
    <property type="component" value="Unassembled WGS sequence"/>
</dbReference>
<dbReference type="InterPro" id="IPR035983">
    <property type="entry name" value="Hect_E3_ubiquitin_ligase"/>
</dbReference>
<reference evidence="6 7" key="2">
    <citation type="submission" date="2018-11" db="EMBL/GenBank/DDBJ databases">
        <authorList>
            <consortium name="Pathogen Informatics"/>
        </authorList>
    </citation>
    <scope>NUCLEOTIDE SEQUENCE [LARGE SCALE GENOMIC DNA]</scope>
</reference>
<evidence type="ECO:0000313" key="6">
    <source>
        <dbReference type="EMBL" id="VDO00263.1"/>
    </source>
</evidence>
<gene>
    <name evidence="6" type="ORF">HNAJ_LOCUS4403</name>
</gene>
<evidence type="ECO:0000256" key="2">
    <source>
        <dbReference type="ARBA" id="ARBA00022786"/>
    </source>
</evidence>
<dbReference type="InterPro" id="IPR000569">
    <property type="entry name" value="HECT_dom"/>
</dbReference>
<dbReference type="STRING" id="102285.A0A0R3TBG6"/>
<dbReference type="Gene3D" id="3.30.2160.10">
    <property type="entry name" value="Hect, E3 ligase catalytic domain"/>
    <property type="match status" value="1"/>
</dbReference>
<reference evidence="8" key="1">
    <citation type="submission" date="2017-02" db="UniProtKB">
        <authorList>
            <consortium name="WormBaseParasite"/>
        </authorList>
    </citation>
    <scope>IDENTIFICATION</scope>
</reference>
<protein>
    <recommendedName>
        <fullName evidence="4">E3 ubiquitin-protein ligase</fullName>
        <ecNumber evidence="4">2.3.2.26</ecNumber>
    </recommendedName>
</protein>
<dbReference type="AlphaFoldDB" id="A0A0R3TBG6"/>
<dbReference type="GO" id="GO:0000209">
    <property type="term" value="P:protein polyubiquitination"/>
    <property type="evidence" value="ECO:0007669"/>
    <property type="project" value="TreeGrafter"/>
</dbReference>
<feature type="domain" description="HECT" evidence="5">
    <location>
        <begin position="1"/>
        <end position="415"/>
    </location>
</feature>
<comment type="pathway">
    <text evidence="4">Protein modification; protein ubiquitination.</text>
</comment>
<sequence length="415" mass="47578">MGDGVTRDFYSYLCKVLRGKANHMWLDDEPNDQGEFVNTQVGLFPTPYPRNSIPLTILRRFYTMGLAVGKALQENHLLGLHLSQPFLKILCAYSKASHSINTENPLSHAENARDRALSHEDFWIFGNRKCSRETSPHWLTGVLGFDDFRKLYPFHASTFERLLRLARVHEAIRRDCKNKEMLEDKLNEASLKHIERTIGNLGLSMEFMCTTSESCKIVKLQDVYPWEKNNTCTADREAPESEPVDNSNYVDYIRRTVEYCLNKGIQAQIDAFTRGFNLVFPIEWLSIFTSSELSSLLCGDLIDTPWEMEDLAESITTRDPMIKSSPMFRYLLEVLISLDAEQRRNFLRWVTGYSALPSGGLKSLKPPLTVSIIEWGPYPKVQSCFHALQLPEYPSAAELRHHLLIAISQESFDIV</sequence>
<dbReference type="EMBL" id="UZAE01003067">
    <property type="protein sequence ID" value="VDO00263.1"/>
    <property type="molecule type" value="Genomic_DNA"/>
</dbReference>
<dbReference type="PROSITE" id="PS50237">
    <property type="entry name" value="HECT"/>
    <property type="match status" value="1"/>
</dbReference>
<proteinExistence type="inferred from homology"/>
<dbReference type="Gene3D" id="3.90.1750.10">
    <property type="entry name" value="Hect, E3 ligase catalytic domains"/>
    <property type="match status" value="2"/>
</dbReference>
<dbReference type="UniPathway" id="UPA00143"/>
<dbReference type="OrthoDB" id="271273at2759"/>
<dbReference type="GO" id="GO:0061630">
    <property type="term" value="F:ubiquitin protein ligase activity"/>
    <property type="evidence" value="ECO:0007669"/>
    <property type="project" value="UniProtKB-UniRule"/>
</dbReference>
<evidence type="ECO:0000256" key="3">
    <source>
        <dbReference type="PROSITE-ProRule" id="PRU00104"/>
    </source>
</evidence>
<name>A0A0R3TBG6_RODNA</name>
<dbReference type="Pfam" id="PF00632">
    <property type="entry name" value="HECT"/>
    <property type="match status" value="1"/>
</dbReference>
<evidence type="ECO:0000256" key="1">
    <source>
        <dbReference type="ARBA" id="ARBA00022679"/>
    </source>
</evidence>
<dbReference type="InterPro" id="IPR045322">
    <property type="entry name" value="HECTD1/TRIP12-like"/>
</dbReference>
<comment type="catalytic activity">
    <reaction evidence="4">
        <text>S-ubiquitinyl-[E2 ubiquitin-conjugating enzyme]-L-cysteine + [acceptor protein]-L-lysine = [E2 ubiquitin-conjugating enzyme]-L-cysteine + N(6)-ubiquitinyl-[acceptor protein]-L-lysine.</text>
        <dbReference type="EC" id="2.3.2.26"/>
    </reaction>
</comment>
<evidence type="ECO:0000313" key="8">
    <source>
        <dbReference type="WBParaSite" id="HNAJ_0000440501-mRNA-1"/>
    </source>
</evidence>
<dbReference type="SUPFAM" id="SSF56204">
    <property type="entry name" value="Hect, E3 ligase catalytic domain"/>
    <property type="match status" value="1"/>
</dbReference>
<evidence type="ECO:0000256" key="4">
    <source>
        <dbReference type="RuleBase" id="RU369009"/>
    </source>
</evidence>
<keyword evidence="2 3" id="KW-0833">Ubl conjugation pathway</keyword>
<keyword evidence="7" id="KW-1185">Reference proteome</keyword>
<dbReference type="GO" id="GO:0043161">
    <property type="term" value="P:proteasome-mediated ubiquitin-dependent protein catabolic process"/>
    <property type="evidence" value="ECO:0007669"/>
    <property type="project" value="TreeGrafter"/>
</dbReference>
<dbReference type="SMART" id="SM00119">
    <property type="entry name" value="HECTc"/>
    <property type="match status" value="1"/>
</dbReference>
<dbReference type="Gene3D" id="3.30.2410.10">
    <property type="entry name" value="Hect, E3 ligase catalytic domain"/>
    <property type="match status" value="1"/>
</dbReference>